<accession>A0A090X5U1</accession>
<organism evidence="10 11">
    <name type="scientific">Algibacter lectus</name>
    <dbReference type="NCBI Taxonomy" id="221126"/>
    <lineage>
        <taxon>Bacteria</taxon>
        <taxon>Pseudomonadati</taxon>
        <taxon>Bacteroidota</taxon>
        <taxon>Flavobacteriia</taxon>
        <taxon>Flavobacteriales</taxon>
        <taxon>Flavobacteriaceae</taxon>
        <taxon>Algibacter</taxon>
    </lineage>
</organism>
<evidence type="ECO:0000313" key="11">
    <source>
        <dbReference type="Proteomes" id="UP000029643"/>
    </source>
</evidence>
<keyword evidence="8" id="KW-0234">DNA repair</keyword>
<dbReference type="EMBL" id="BBNU01000009">
    <property type="protein sequence ID" value="GAL80122.1"/>
    <property type="molecule type" value="Genomic_DNA"/>
</dbReference>
<evidence type="ECO:0000256" key="1">
    <source>
        <dbReference type="ARBA" id="ARBA00022598"/>
    </source>
</evidence>
<keyword evidence="2" id="KW-0235">DNA replication</keyword>
<evidence type="ECO:0000256" key="6">
    <source>
        <dbReference type="ARBA" id="ARBA00022842"/>
    </source>
</evidence>
<dbReference type="AlphaFoldDB" id="A0A090X5U1"/>
<evidence type="ECO:0000256" key="8">
    <source>
        <dbReference type="ARBA" id="ARBA00023204"/>
    </source>
</evidence>
<name>A0A090X5U1_9FLAO</name>
<dbReference type="InterPro" id="IPR013839">
    <property type="entry name" value="DNAligase_adenylation"/>
</dbReference>
<dbReference type="SUPFAM" id="SSF56091">
    <property type="entry name" value="DNA ligase/mRNA capping enzyme, catalytic domain"/>
    <property type="match status" value="1"/>
</dbReference>
<comment type="caution">
    <text evidence="10">The sequence shown here is derived from an EMBL/GenBank/DDBJ whole genome shotgun (WGS) entry which is preliminary data.</text>
</comment>
<dbReference type="GO" id="GO:0006281">
    <property type="term" value="P:DNA repair"/>
    <property type="evidence" value="ECO:0007669"/>
    <property type="project" value="UniProtKB-KW"/>
</dbReference>
<dbReference type="GO" id="GO:0006260">
    <property type="term" value="P:DNA replication"/>
    <property type="evidence" value="ECO:0007669"/>
    <property type="project" value="UniProtKB-KW"/>
</dbReference>
<keyword evidence="5" id="KW-0862">Zinc</keyword>
<proteinExistence type="predicted"/>
<sequence>MSNIKKQIQELSDELRMHNHNYYVLDNATISDYDFDIKLKELQELEAKHPEFTDANSPTQRVGGAVTKNFETIKHAQRMYSLDNSYSKEDLLDWEARIKKMIDGDVQYTCELKYDGASISLTYVNGVLEKAVTRGDGFQGG</sequence>
<evidence type="ECO:0000256" key="2">
    <source>
        <dbReference type="ARBA" id="ARBA00022705"/>
    </source>
</evidence>
<dbReference type="FunFam" id="1.10.287.610:FF:000002">
    <property type="entry name" value="DNA ligase"/>
    <property type="match status" value="1"/>
</dbReference>
<dbReference type="Gene3D" id="3.30.470.30">
    <property type="entry name" value="DNA ligase/mRNA capping enzyme"/>
    <property type="match status" value="1"/>
</dbReference>
<dbReference type="Proteomes" id="UP000029643">
    <property type="component" value="Unassembled WGS sequence"/>
</dbReference>
<dbReference type="SMART" id="SM00532">
    <property type="entry name" value="LIGANc"/>
    <property type="match status" value="1"/>
</dbReference>
<keyword evidence="3" id="KW-0479">Metal-binding</keyword>
<dbReference type="EC" id="6.5.1.2" evidence="10"/>
<evidence type="ECO:0000256" key="7">
    <source>
        <dbReference type="ARBA" id="ARBA00023027"/>
    </source>
</evidence>
<reference evidence="10 11" key="1">
    <citation type="journal article" date="2014" name="Genome Announc.">
        <title>Draft Genome Sequences of Marine Flavobacterium Algibacter lectus Strains SS8 and NR4.</title>
        <authorList>
            <person name="Takatani N."/>
            <person name="Nakanishi M."/>
            <person name="Meirelles P."/>
            <person name="Mino S."/>
            <person name="Suda W."/>
            <person name="Oshima K."/>
            <person name="Hattori M."/>
            <person name="Ohkuma M."/>
            <person name="Hosokawa M."/>
            <person name="Miyashita K."/>
            <person name="Thompson F.L."/>
            <person name="Niwa A."/>
            <person name="Sawabe T."/>
            <person name="Sawabe T."/>
        </authorList>
    </citation>
    <scope>NUCLEOTIDE SEQUENCE [LARGE SCALE GENOMIC DNA]</scope>
    <source>
        <strain evidence="11">JCM19274</strain>
    </source>
</reference>
<feature type="domain" description="NAD-dependent DNA ligase N-terminal" evidence="9">
    <location>
        <begin position="3"/>
        <end position="141"/>
    </location>
</feature>
<dbReference type="GO" id="GO:0046872">
    <property type="term" value="F:metal ion binding"/>
    <property type="evidence" value="ECO:0007669"/>
    <property type="project" value="UniProtKB-KW"/>
</dbReference>
<keyword evidence="7" id="KW-0520">NAD</keyword>
<dbReference type="GO" id="GO:0003911">
    <property type="term" value="F:DNA ligase (NAD+) activity"/>
    <property type="evidence" value="ECO:0007669"/>
    <property type="project" value="UniProtKB-EC"/>
</dbReference>
<keyword evidence="1 10" id="KW-0436">Ligase</keyword>
<dbReference type="Gene3D" id="1.10.287.610">
    <property type="entry name" value="Helix hairpin bin"/>
    <property type="match status" value="1"/>
</dbReference>
<protein>
    <submittedName>
        <fullName evidence="10">DNA ligase</fullName>
        <ecNumber evidence="10">6.5.1.2</ecNumber>
    </submittedName>
</protein>
<dbReference type="Pfam" id="PF01653">
    <property type="entry name" value="DNA_ligase_aden"/>
    <property type="match status" value="1"/>
</dbReference>
<gene>
    <name evidence="10" type="ORF">JCM19274_3692</name>
</gene>
<dbReference type="InterPro" id="IPR013840">
    <property type="entry name" value="DNAligase_N"/>
</dbReference>
<evidence type="ECO:0000313" key="10">
    <source>
        <dbReference type="EMBL" id="GAL80122.1"/>
    </source>
</evidence>
<keyword evidence="6" id="KW-0460">Magnesium</keyword>
<evidence type="ECO:0000259" key="9">
    <source>
        <dbReference type="SMART" id="SM00532"/>
    </source>
</evidence>
<evidence type="ECO:0000256" key="5">
    <source>
        <dbReference type="ARBA" id="ARBA00022833"/>
    </source>
</evidence>
<evidence type="ECO:0000256" key="4">
    <source>
        <dbReference type="ARBA" id="ARBA00022763"/>
    </source>
</evidence>
<evidence type="ECO:0000256" key="3">
    <source>
        <dbReference type="ARBA" id="ARBA00022723"/>
    </source>
</evidence>
<keyword evidence="4" id="KW-0227">DNA damage</keyword>